<feature type="active site" description="Nucleophile" evidence="7">
    <location>
        <position position="404"/>
    </location>
</feature>
<keyword evidence="5" id="KW-0720">Serine protease</keyword>
<evidence type="ECO:0000256" key="2">
    <source>
        <dbReference type="ARBA" id="ARBA00008683"/>
    </source>
</evidence>
<evidence type="ECO:0000313" key="9">
    <source>
        <dbReference type="EMBL" id="EGC36190.1"/>
    </source>
</evidence>
<dbReference type="GO" id="GO:0004252">
    <property type="term" value="F:serine-type endopeptidase activity"/>
    <property type="evidence" value="ECO:0000318"/>
    <property type="project" value="GO_Central"/>
</dbReference>
<dbReference type="InterPro" id="IPR004634">
    <property type="entry name" value="Pept_S49_pIV"/>
</dbReference>
<dbReference type="InterPro" id="IPR047272">
    <property type="entry name" value="S49_SppA_C"/>
</dbReference>
<dbReference type="EMBL" id="GL871034">
    <property type="protein sequence ID" value="EGC36190.1"/>
    <property type="molecule type" value="Genomic_DNA"/>
</dbReference>
<dbReference type="GO" id="GO:0006465">
    <property type="term" value="P:signal peptide processing"/>
    <property type="evidence" value="ECO:0007669"/>
    <property type="project" value="InterPro"/>
</dbReference>
<dbReference type="GO" id="GO:0016020">
    <property type="term" value="C:membrane"/>
    <property type="evidence" value="ECO:0007669"/>
    <property type="project" value="UniProtKB-SubCell"/>
</dbReference>
<dbReference type="Proteomes" id="UP000001064">
    <property type="component" value="Unassembled WGS sequence"/>
</dbReference>
<dbReference type="InterPro" id="IPR047217">
    <property type="entry name" value="S49_SppA_67K_type_N"/>
</dbReference>
<dbReference type="Gene3D" id="3.90.226.10">
    <property type="entry name" value="2-enoyl-CoA Hydratase, Chain A, domain 1"/>
    <property type="match status" value="3"/>
</dbReference>
<dbReference type="eggNOG" id="ENOG502QQH5">
    <property type="taxonomic scope" value="Eukaryota"/>
</dbReference>
<dbReference type="Pfam" id="PF01343">
    <property type="entry name" value="Peptidase_S49"/>
    <property type="match status" value="2"/>
</dbReference>
<dbReference type="InterPro" id="IPR004635">
    <property type="entry name" value="Pept_S49_SppA"/>
</dbReference>
<dbReference type="CDD" id="cd07018">
    <property type="entry name" value="S49_SppA_67K_type"/>
    <property type="match status" value="1"/>
</dbReference>
<keyword evidence="4" id="KW-0378">Hydrolase</keyword>
<dbReference type="KEGG" id="dpp:DICPUDRAFT_78124"/>
<dbReference type="PIRSF" id="PIRSF001217">
    <property type="entry name" value="Protease_4_SppA"/>
    <property type="match status" value="1"/>
</dbReference>
<evidence type="ECO:0000256" key="1">
    <source>
        <dbReference type="ARBA" id="ARBA00004370"/>
    </source>
</evidence>
<dbReference type="OrthoDB" id="45421at2759"/>
<feature type="active site" description="Proton donor/acceptor" evidence="7">
    <location>
        <position position="205"/>
    </location>
</feature>
<dbReference type="InterPro" id="IPR002142">
    <property type="entry name" value="Peptidase_S49"/>
</dbReference>
<keyword evidence="10" id="KW-1185">Reference proteome</keyword>
<dbReference type="CDD" id="cd07023">
    <property type="entry name" value="S49_Sppa_N_C"/>
    <property type="match status" value="1"/>
</dbReference>
<dbReference type="RefSeq" id="XP_003287257.1">
    <property type="nucleotide sequence ID" value="XM_003287209.1"/>
</dbReference>
<evidence type="ECO:0000259" key="8">
    <source>
        <dbReference type="Pfam" id="PF01343"/>
    </source>
</evidence>
<keyword evidence="3" id="KW-0645">Protease</keyword>
<dbReference type="NCBIfam" id="TIGR00705">
    <property type="entry name" value="SppA_67K"/>
    <property type="match status" value="1"/>
</dbReference>
<reference evidence="10" key="1">
    <citation type="journal article" date="2011" name="Genome Biol.">
        <title>Comparative genomics of the social amoebae Dictyostelium discoideum and Dictyostelium purpureum.</title>
        <authorList>
            <consortium name="US DOE Joint Genome Institute (JGI-PGF)"/>
            <person name="Sucgang R."/>
            <person name="Kuo A."/>
            <person name="Tian X."/>
            <person name="Salerno W."/>
            <person name="Parikh A."/>
            <person name="Feasley C.L."/>
            <person name="Dalin E."/>
            <person name="Tu H."/>
            <person name="Huang E."/>
            <person name="Barry K."/>
            <person name="Lindquist E."/>
            <person name="Shapiro H."/>
            <person name="Bruce D."/>
            <person name="Schmutz J."/>
            <person name="Salamov A."/>
            <person name="Fey P."/>
            <person name="Gaudet P."/>
            <person name="Anjard C."/>
            <person name="Babu M.M."/>
            <person name="Basu S."/>
            <person name="Bushmanova Y."/>
            <person name="van der Wel H."/>
            <person name="Katoh-Kurasawa M."/>
            <person name="Dinh C."/>
            <person name="Coutinho P.M."/>
            <person name="Saito T."/>
            <person name="Elias M."/>
            <person name="Schaap P."/>
            <person name="Kay R.R."/>
            <person name="Henrissat B."/>
            <person name="Eichinger L."/>
            <person name="Rivero F."/>
            <person name="Putnam N.H."/>
            <person name="West C.M."/>
            <person name="Loomis W.F."/>
            <person name="Chisholm R.L."/>
            <person name="Shaulsky G."/>
            <person name="Strassmann J.E."/>
            <person name="Queller D.C."/>
            <person name="Kuspa A."/>
            <person name="Grigoriev I.V."/>
        </authorList>
    </citation>
    <scope>NUCLEOTIDE SEQUENCE [LARGE SCALE GENOMIC DNA]</scope>
    <source>
        <strain evidence="10">QSDP1</strain>
    </source>
</reference>
<evidence type="ECO:0000256" key="7">
    <source>
        <dbReference type="PIRSR" id="PIRSR001217-1"/>
    </source>
</evidence>
<feature type="domain" description="Peptidase S49" evidence="8">
    <location>
        <begin position="132"/>
        <end position="286"/>
    </location>
</feature>
<dbReference type="SUPFAM" id="SSF52096">
    <property type="entry name" value="ClpP/crotonase"/>
    <property type="match status" value="2"/>
</dbReference>
<dbReference type="NCBIfam" id="TIGR00706">
    <property type="entry name" value="SppA_dom"/>
    <property type="match status" value="1"/>
</dbReference>
<dbReference type="GeneID" id="10501053"/>
<comment type="subcellular location">
    <subcellularLocation>
        <location evidence="1">Membrane</location>
    </subcellularLocation>
</comment>
<evidence type="ECO:0000256" key="5">
    <source>
        <dbReference type="ARBA" id="ARBA00022825"/>
    </source>
</evidence>
<proteinExistence type="inferred from homology"/>
<organism evidence="9 10">
    <name type="scientific">Dictyostelium purpureum</name>
    <name type="common">Slime mold</name>
    <dbReference type="NCBI Taxonomy" id="5786"/>
    <lineage>
        <taxon>Eukaryota</taxon>
        <taxon>Amoebozoa</taxon>
        <taxon>Evosea</taxon>
        <taxon>Eumycetozoa</taxon>
        <taxon>Dictyostelia</taxon>
        <taxon>Dictyosteliales</taxon>
        <taxon>Dictyosteliaceae</taxon>
        <taxon>Dictyostelium</taxon>
    </lineage>
</organism>
<comment type="similarity">
    <text evidence="2">Belongs to the peptidase S49 family.</text>
</comment>
<dbReference type="InParanoid" id="F0ZIM1"/>
<dbReference type="AlphaFoldDB" id="F0ZIM1"/>
<dbReference type="VEuPathDB" id="AmoebaDB:DICPUDRAFT_78124"/>
<evidence type="ECO:0000256" key="4">
    <source>
        <dbReference type="ARBA" id="ARBA00022801"/>
    </source>
</evidence>
<sequence>MNYITNKEHFSHIKTHALGSLQYINQRPLLRWFLLSAGFFTLKKIGKIIKNRVKNNTILEIDFTQNIDTSDVGMNPIEKIFEPNTITFKDILESLEKASTDKKIIGLIVKLGGENQLSLSNIQEFRNAVQAFKKSGKRAVVFTDSFTEVGSGIARYYLASAFTDVYMSPAGTVNLINSQYDFAFVKGTLEKLGVVPDALTRKEYKSALNSLINEKLTEAEKESMNAIFKSLYDQIILDISKDRGLTVDQVNGLFETGPFSADKALVNKLIDATLYSDEVYTTTYEKLNIAKENANLLFAHKYNQKSPRLYSKKNKNLIALINCEGTIHQGAGKTKFNGGPSIGSDSLVLAIRSAVQDKDVKAIILRVNSGGGSYIASDLVHHEIEAAKKAGKKIVVSMGTYCASGGYFIACNADKIIALGATLTGSIGVLTAKFNLQPMWKKIGVTFDDLRLNPDGTKDNATYFSSLHNYNEKQLSDVNNYLDFIYEDFTSKVSKGRRLTRDQVEEIARGRVWTGSQALDNGLVDKIGGIKEAIEAAKELCSMPSTSTPYVVTYPKENIVQALLSQPNSSRDLEKRGLPVQSSISLSSIGVVTSIFTKFTSLSKLVLGLPQTKSIVSNLQTTSDLSMDINQTVVSNSFL</sequence>
<evidence type="ECO:0000313" key="10">
    <source>
        <dbReference type="Proteomes" id="UP000001064"/>
    </source>
</evidence>
<keyword evidence="6" id="KW-0472">Membrane</keyword>
<dbReference type="OMA" id="KGQYLYC"/>
<dbReference type="STRING" id="5786.F0ZIM1"/>
<accession>F0ZIM1</accession>
<dbReference type="PANTHER" id="PTHR33209:SF1">
    <property type="entry name" value="PEPTIDASE S49 DOMAIN-CONTAINING PROTEIN"/>
    <property type="match status" value="1"/>
</dbReference>
<name>F0ZIM1_DICPU</name>
<dbReference type="Gene3D" id="6.20.330.10">
    <property type="match status" value="1"/>
</dbReference>
<protein>
    <recommendedName>
        <fullName evidence="8">Peptidase S49 domain-containing protein</fullName>
    </recommendedName>
</protein>
<gene>
    <name evidence="9" type="ORF">DICPUDRAFT_78124</name>
</gene>
<evidence type="ECO:0000256" key="3">
    <source>
        <dbReference type="ARBA" id="ARBA00022670"/>
    </source>
</evidence>
<evidence type="ECO:0000256" key="6">
    <source>
        <dbReference type="ARBA" id="ARBA00023136"/>
    </source>
</evidence>
<dbReference type="PANTHER" id="PTHR33209">
    <property type="entry name" value="PROTEASE 4"/>
    <property type="match status" value="1"/>
</dbReference>
<dbReference type="InterPro" id="IPR029045">
    <property type="entry name" value="ClpP/crotonase-like_dom_sf"/>
</dbReference>
<feature type="domain" description="Peptidase S49" evidence="8">
    <location>
        <begin position="387"/>
        <end position="540"/>
    </location>
</feature>